<name>A0A248KBU1_SALBN</name>
<organism evidence="1 2">
    <name type="scientific">Salmonella bongori serovar 66:z41:- str. SA19983605</name>
    <dbReference type="NCBI Taxonomy" id="1243617"/>
    <lineage>
        <taxon>Bacteria</taxon>
        <taxon>Pseudomonadati</taxon>
        <taxon>Pseudomonadota</taxon>
        <taxon>Gammaproteobacteria</taxon>
        <taxon>Enterobacterales</taxon>
        <taxon>Enterobacteriaceae</taxon>
        <taxon>Salmonella</taxon>
    </lineage>
</organism>
<keyword evidence="2" id="KW-1185">Reference proteome</keyword>
<dbReference type="Proteomes" id="UP000197991">
    <property type="component" value="Chromosome"/>
</dbReference>
<dbReference type="EMBL" id="CP022120">
    <property type="protein sequence ID" value="ASG55723.1"/>
    <property type="molecule type" value="Genomic_DNA"/>
</dbReference>
<sequence>MLTSGSARHPYVLCVRSGDCALADARRVAPITPLCGRD</sequence>
<proteinExistence type="predicted"/>
<gene>
    <name evidence="1" type="ORF">LFZ56_16500</name>
</gene>
<accession>A0A248KBU1</accession>
<dbReference type="AlphaFoldDB" id="A0A248KBU1"/>
<evidence type="ECO:0000313" key="2">
    <source>
        <dbReference type="Proteomes" id="UP000197991"/>
    </source>
</evidence>
<evidence type="ECO:0000313" key="1">
    <source>
        <dbReference type="EMBL" id="ASG55723.1"/>
    </source>
</evidence>
<protein>
    <submittedName>
        <fullName evidence="1">DNA metabolism protein</fullName>
    </submittedName>
</protein>
<reference evidence="1 2" key="1">
    <citation type="submission" date="2017-06" db="EMBL/GenBank/DDBJ databases">
        <title>Salmonella reference genomes for public health.</title>
        <authorList>
            <person name="Robertson J."/>
            <person name="Yoshida C."/>
            <person name="Gurnik S."/>
            <person name="Nash J."/>
        </authorList>
    </citation>
    <scope>NUCLEOTIDE SEQUENCE [LARGE SCALE GENOMIC DNA]</scope>
    <source>
        <strain evidence="1 2">SA19983605</strain>
    </source>
</reference>